<dbReference type="Gene3D" id="3.90.550.10">
    <property type="entry name" value="Spore Coat Polysaccharide Biosynthesis Protein SpsA, Chain A"/>
    <property type="match status" value="1"/>
</dbReference>
<dbReference type="Proteomes" id="UP000067061">
    <property type="component" value="Chromosome"/>
</dbReference>
<evidence type="ECO:0000256" key="1">
    <source>
        <dbReference type="SAM" id="Phobius"/>
    </source>
</evidence>
<keyword evidence="1" id="KW-0812">Transmembrane</keyword>
<keyword evidence="1" id="KW-0472">Membrane</keyword>
<dbReference type="GO" id="GO:0016740">
    <property type="term" value="F:transferase activity"/>
    <property type="evidence" value="ECO:0007669"/>
    <property type="project" value="UniProtKB-KW"/>
</dbReference>
<dbReference type="AlphaFoldDB" id="A0AAC8WHG9"/>
<gene>
    <name evidence="3" type="ORF">RO02_08780</name>
</gene>
<keyword evidence="1" id="KW-1133">Transmembrane helix</keyword>
<protein>
    <submittedName>
        <fullName evidence="3">Glycosyl transferase family 2</fullName>
    </submittedName>
</protein>
<keyword evidence="3" id="KW-0808">Transferase</keyword>
<feature type="domain" description="Glycosyltransferase 2-like" evidence="2">
    <location>
        <begin position="11"/>
        <end position="96"/>
    </location>
</feature>
<organism evidence="3 4">
    <name type="scientific">Fusobacterium nucleatum subsp. polymorphum</name>
    <name type="common">Fusobacterium polymorphum</name>
    <dbReference type="NCBI Taxonomy" id="76857"/>
    <lineage>
        <taxon>Bacteria</taxon>
        <taxon>Fusobacteriati</taxon>
        <taxon>Fusobacteriota</taxon>
        <taxon>Fusobacteriia</taxon>
        <taxon>Fusobacteriales</taxon>
        <taxon>Fusobacteriaceae</taxon>
        <taxon>Fusobacterium</taxon>
    </lineage>
</organism>
<dbReference type="EMBL" id="CP013121">
    <property type="protein sequence ID" value="ALM95398.1"/>
    <property type="molecule type" value="Genomic_DNA"/>
</dbReference>
<evidence type="ECO:0000259" key="2">
    <source>
        <dbReference type="Pfam" id="PF00535"/>
    </source>
</evidence>
<sequence length="303" mass="34850">MIKNLEQNYISVIIVVNDEKKDIIEKINKINDVLKNSFKNSEILIVDNTSKKINFGSLKESKINHTIIKLPIKHSNQSALNAGVAMAIGDYIVEIEDISFDIDYNQIVDLYKKSQEGNDFVFLTPKQSKWSSKIFYKILNRSFKNMFEADISSSVMTLSSRRGQNKIAEVGRRIINRNVAYVLSGLKCTSIISDIKYKNKRSFSSNLMLMFDTLIYYTDVVMLFSQQLSFIFFILFGLGAVYSVVQKLFFDIVKGWASIFTLTSLGFFGIFFILSIMIRYLHHILRNSLNSKDYIFGSIEKNN</sequence>
<dbReference type="InterPro" id="IPR001173">
    <property type="entry name" value="Glyco_trans_2-like"/>
</dbReference>
<feature type="transmembrane region" description="Helical" evidence="1">
    <location>
        <begin position="257"/>
        <end position="281"/>
    </location>
</feature>
<name>A0AAC8WHG9_FUSNP</name>
<dbReference type="Pfam" id="PF00535">
    <property type="entry name" value="Glycos_transf_2"/>
    <property type="match status" value="1"/>
</dbReference>
<feature type="transmembrane region" description="Helical" evidence="1">
    <location>
        <begin position="230"/>
        <end position="250"/>
    </location>
</feature>
<dbReference type="RefSeq" id="WP_060496880.1">
    <property type="nucleotide sequence ID" value="NZ_CP013121.1"/>
</dbReference>
<proteinExistence type="predicted"/>
<accession>A0AAC8WHG9</accession>
<dbReference type="SUPFAM" id="SSF53448">
    <property type="entry name" value="Nucleotide-diphospho-sugar transferases"/>
    <property type="match status" value="1"/>
</dbReference>
<evidence type="ECO:0000313" key="4">
    <source>
        <dbReference type="Proteomes" id="UP000067061"/>
    </source>
</evidence>
<evidence type="ECO:0000313" key="3">
    <source>
        <dbReference type="EMBL" id="ALM95398.1"/>
    </source>
</evidence>
<dbReference type="InterPro" id="IPR029044">
    <property type="entry name" value="Nucleotide-diphossugar_trans"/>
</dbReference>
<reference evidence="3 4" key="1">
    <citation type="submission" date="2015-11" db="EMBL/GenBank/DDBJ databases">
        <authorList>
            <person name="Kook J.-K."/>
            <person name="Park S.-N."/>
            <person name="Lim Y.K."/>
            <person name="Jo E."/>
        </authorList>
    </citation>
    <scope>NUCLEOTIDE SEQUENCE [LARGE SCALE GENOMIC DNA]</scope>
    <source>
        <strain evidence="3 4">ChDC F306</strain>
    </source>
</reference>